<accession>A0A8J3Y5Q0</accession>
<organism evidence="1 2">
    <name type="scientific">Spirilliplanes yamanashiensis</name>
    <dbReference type="NCBI Taxonomy" id="42233"/>
    <lineage>
        <taxon>Bacteria</taxon>
        <taxon>Bacillati</taxon>
        <taxon>Actinomycetota</taxon>
        <taxon>Actinomycetes</taxon>
        <taxon>Micromonosporales</taxon>
        <taxon>Micromonosporaceae</taxon>
        <taxon>Spirilliplanes</taxon>
    </lineage>
</organism>
<name>A0A8J3Y5Q0_9ACTN</name>
<evidence type="ECO:0000313" key="1">
    <source>
        <dbReference type="EMBL" id="GIJ01884.1"/>
    </source>
</evidence>
<dbReference type="EMBL" id="BOOY01000006">
    <property type="protein sequence ID" value="GIJ01884.1"/>
    <property type="molecule type" value="Genomic_DNA"/>
</dbReference>
<dbReference type="SUPFAM" id="SSF53850">
    <property type="entry name" value="Periplasmic binding protein-like II"/>
    <property type="match status" value="1"/>
</dbReference>
<dbReference type="AlphaFoldDB" id="A0A8J3Y5Q0"/>
<dbReference type="Proteomes" id="UP000652013">
    <property type="component" value="Unassembled WGS sequence"/>
</dbReference>
<comment type="caution">
    <text evidence="1">The sequence shown here is derived from an EMBL/GenBank/DDBJ whole genome shotgun (WGS) entry which is preliminary data.</text>
</comment>
<evidence type="ECO:0000313" key="2">
    <source>
        <dbReference type="Proteomes" id="UP000652013"/>
    </source>
</evidence>
<reference evidence="1" key="1">
    <citation type="submission" date="2021-01" db="EMBL/GenBank/DDBJ databases">
        <title>Whole genome shotgun sequence of Spirilliplanes yamanashiensis NBRC 15828.</title>
        <authorList>
            <person name="Komaki H."/>
            <person name="Tamura T."/>
        </authorList>
    </citation>
    <scope>NUCLEOTIDE SEQUENCE</scope>
    <source>
        <strain evidence="1">NBRC 15828</strain>
    </source>
</reference>
<keyword evidence="2" id="KW-1185">Reference proteome</keyword>
<protein>
    <submittedName>
        <fullName evidence="1">Prephenate decarboxylase</fullName>
    </submittedName>
</protein>
<gene>
    <name evidence="1" type="primary">bacA</name>
    <name evidence="1" type="ORF">Sya03_12360</name>
</gene>
<proteinExistence type="predicted"/>
<dbReference type="RefSeq" id="WP_203937198.1">
    <property type="nucleotide sequence ID" value="NZ_BAAAGJ010000005.1"/>
</dbReference>
<sequence>MTRAATGFDRFTGEYAESAARLLDLVGTGPAPLGTLGPAGTSSHQALAHLEERLADHGVTDPFTVRLRPSFDVLLDELVAGTVRYALVPSAYQNATAFHWHPQVRLVFHFVHPTPAYGLAARPGEGVTSRRTVTVATVPEVRSLFHALRPPALRDRRVRWVDADSTVTAAAMLARGAVDLALTNENGRSTYRLDWLSVRAGAAVVWLLFTHTPHERPS</sequence>